<evidence type="ECO:0000313" key="1">
    <source>
        <dbReference type="EMBL" id="RBQ22973.1"/>
    </source>
</evidence>
<organism evidence="1 2">
    <name type="scientific">Candidatus Methanobinarius endosymbioticus</name>
    <dbReference type="NCBI Taxonomy" id="2006182"/>
    <lineage>
        <taxon>Archaea</taxon>
        <taxon>Methanobacteriati</taxon>
        <taxon>Methanobacteriota</taxon>
        <taxon>Methanomada group</taxon>
        <taxon>Methanobacteria</taxon>
        <taxon>Methanobacteriales</taxon>
        <taxon>Methanobacteriaceae</taxon>
        <taxon>Candidatus Methanobinarius</taxon>
    </lineage>
</organism>
<dbReference type="AlphaFoldDB" id="A0A366MAW8"/>
<accession>A0A366MAW8</accession>
<sequence length="83" mass="9176">MYMADYMVLEPISGMIVDENEIIANAKVTYLIELYMIGASSNRQVNNISNNVLYGEGTSVYGIAAYVGKYLNITNNDITTIVI</sequence>
<dbReference type="Proteomes" id="UP000253099">
    <property type="component" value="Unassembled WGS sequence"/>
</dbReference>
<keyword evidence="2" id="KW-1185">Reference proteome</keyword>
<gene>
    <name evidence="1" type="ORF">ALNOE001_12300</name>
</gene>
<evidence type="ECO:0000313" key="2">
    <source>
        <dbReference type="Proteomes" id="UP000253099"/>
    </source>
</evidence>
<proteinExistence type="predicted"/>
<protein>
    <submittedName>
        <fullName evidence="1">Uncharacterized protein</fullName>
    </submittedName>
</protein>
<reference evidence="1 2" key="1">
    <citation type="submission" date="2018-06" db="EMBL/GenBank/DDBJ databases">
        <title>Genomic insight into two independent archaeal endosymbiosis events.</title>
        <authorList>
            <person name="Lind A.E."/>
            <person name="Lewis W.H."/>
            <person name="Spang A."/>
            <person name="Guy L."/>
            <person name="Embley M.T."/>
            <person name="Ettema T.J.G."/>
        </authorList>
    </citation>
    <scope>NUCLEOTIDE SEQUENCE [LARGE SCALE GENOMIC DNA]</scope>
    <source>
        <strain evidence="1">NOE</strain>
    </source>
</reference>
<name>A0A366MAW8_9EURY</name>
<comment type="caution">
    <text evidence="1">The sequence shown here is derived from an EMBL/GenBank/DDBJ whole genome shotgun (WGS) entry which is preliminary data.</text>
</comment>
<dbReference type="EMBL" id="NIZT01000030">
    <property type="protein sequence ID" value="RBQ22973.1"/>
    <property type="molecule type" value="Genomic_DNA"/>
</dbReference>